<sequence>TGVYPTFSTVVNYSPMAVSFAEAMDWTHGSFEGTFLLTTQLKAGQMYNTRAKLQTLEDPTQEIDTDWGVLTIKEEAPPPPPPAPPAAARFYMPSTLNVKATGPDNGFYTVTFSTRITNKGNASGRYQLTWGSNYLQAAYEEEASRIITLAPGESFDWSVTYEEVFDYYSGYFTCWLFGVWEGDNEAKGVWR</sequence>
<comment type="caution">
    <text evidence="1">The sequence shown here is derived from an EMBL/GenBank/DDBJ whole genome shotgun (WGS) entry which is preliminary data.</text>
</comment>
<protein>
    <submittedName>
        <fullName evidence="1">Uncharacterized protein</fullName>
    </submittedName>
</protein>
<dbReference type="AlphaFoldDB" id="X1HUJ7"/>
<accession>X1HUJ7</accession>
<dbReference type="EMBL" id="BARU01019839">
    <property type="protein sequence ID" value="GAH57474.1"/>
    <property type="molecule type" value="Genomic_DNA"/>
</dbReference>
<proteinExistence type="predicted"/>
<name>X1HUJ7_9ZZZZ</name>
<gene>
    <name evidence="1" type="ORF">S03H2_32645</name>
</gene>
<reference evidence="1" key="1">
    <citation type="journal article" date="2014" name="Front. Microbiol.">
        <title>High frequency of phylogenetically diverse reductive dehalogenase-homologous genes in deep subseafloor sedimentary metagenomes.</title>
        <authorList>
            <person name="Kawai M."/>
            <person name="Futagami T."/>
            <person name="Toyoda A."/>
            <person name="Takaki Y."/>
            <person name="Nishi S."/>
            <person name="Hori S."/>
            <person name="Arai W."/>
            <person name="Tsubouchi T."/>
            <person name="Morono Y."/>
            <person name="Uchiyama I."/>
            <person name="Ito T."/>
            <person name="Fujiyama A."/>
            <person name="Inagaki F."/>
            <person name="Takami H."/>
        </authorList>
    </citation>
    <scope>NUCLEOTIDE SEQUENCE</scope>
    <source>
        <strain evidence="1">Expedition CK06-06</strain>
    </source>
</reference>
<organism evidence="1">
    <name type="scientific">marine sediment metagenome</name>
    <dbReference type="NCBI Taxonomy" id="412755"/>
    <lineage>
        <taxon>unclassified sequences</taxon>
        <taxon>metagenomes</taxon>
        <taxon>ecological metagenomes</taxon>
    </lineage>
</organism>
<evidence type="ECO:0000313" key="1">
    <source>
        <dbReference type="EMBL" id="GAH57474.1"/>
    </source>
</evidence>
<feature type="non-terminal residue" evidence="1">
    <location>
        <position position="1"/>
    </location>
</feature>